<evidence type="ECO:0000313" key="2">
    <source>
        <dbReference type="Proteomes" id="UP000689195"/>
    </source>
</evidence>
<dbReference type="Proteomes" id="UP000689195">
    <property type="component" value="Unassembled WGS sequence"/>
</dbReference>
<reference evidence="1" key="1">
    <citation type="submission" date="2021-01" db="EMBL/GenBank/DDBJ databases">
        <authorList>
            <consortium name="Genoscope - CEA"/>
            <person name="William W."/>
        </authorList>
    </citation>
    <scope>NUCLEOTIDE SEQUENCE</scope>
</reference>
<dbReference type="EMBL" id="CAJJDO010000161">
    <property type="protein sequence ID" value="CAD8211009.1"/>
    <property type="molecule type" value="Genomic_DNA"/>
</dbReference>
<evidence type="ECO:0000313" key="1">
    <source>
        <dbReference type="EMBL" id="CAD8211009.1"/>
    </source>
</evidence>
<sequence length="156" mass="18408">MSEIDQLFNFVIQQKQFPIQNNLVNKQKRKKSLRKLCIIVNPYIKYRLFHHQSLYLTILNKLANTIFPQLKLRQKSYSKLNQKLSSVKVNITDQYDFIAAQQGLACSENGFLLNQNIETDFKIVYTPASTTLEKQIRIIEENELQQIIDLNFHFTL</sequence>
<name>A0A8S1YB66_9CILI</name>
<keyword evidence="2" id="KW-1185">Reference proteome</keyword>
<dbReference type="AlphaFoldDB" id="A0A8S1YB66"/>
<gene>
    <name evidence="1" type="ORF">PPENT_87.1.T1610108</name>
</gene>
<comment type="caution">
    <text evidence="1">The sequence shown here is derived from an EMBL/GenBank/DDBJ whole genome shotgun (WGS) entry which is preliminary data.</text>
</comment>
<accession>A0A8S1YB66</accession>
<organism evidence="1 2">
    <name type="scientific">Paramecium pentaurelia</name>
    <dbReference type="NCBI Taxonomy" id="43138"/>
    <lineage>
        <taxon>Eukaryota</taxon>
        <taxon>Sar</taxon>
        <taxon>Alveolata</taxon>
        <taxon>Ciliophora</taxon>
        <taxon>Intramacronucleata</taxon>
        <taxon>Oligohymenophorea</taxon>
        <taxon>Peniculida</taxon>
        <taxon>Parameciidae</taxon>
        <taxon>Paramecium</taxon>
    </lineage>
</organism>
<protein>
    <submittedName>
        <fullName evidence="1">Uncharacterized protein</fullName>
    </submittedName>
</protein>
<proteinExistence type="predicted"/>